<dbReference type="GO" id="GO:0008395">
    <property type="term" value="F:steroid hydroxylase activity"/>
    <property type="evidence" value="ECO:0007669"/>
    <property type="project" value="TreeGrafter"/>
</dbReference>
<feature type="binding site" description="axial binding residue" evidence="8">
    <location>
        <position position="438"/>
    </location>
    <ligand>
        <name>heme</name>
        <dbReference type="ChEBI" id="CHEBI:30413"/>
    </ligand>
    <ligandPart>
        <name>Fe</name>
        <dbReference type="ChEBI" id="CHEBI:18248"/>
    </ligandPart>
</feature>
<feature type="chain" id="PRO_5043384297" description="Cytochrome P450" evidence="10">
    <location>
        <begin position="21"/>
        <end position="492"/>
    </location>
</feature>
<evidence type="ECO:0000256" key="7">
    <source>
        <dbReference type="ARBA" id="ARBA00023033"/>
    </source>
</evidence>
<name>A0AAV8W805_9CUCU</name>
<protein>
    <recommendedName>
        <fullName evidence="13">Cytochrome P450</fullName>
    </recommendedName>
</protein>
<comment type="similarity">
    <text evidence="2 9">Belongs to the cytochrome P450 family.</text>
</comment>
<proteinExistence type="inferred from homology"/>
<evidence type="ECO:0000256" key="3">
    <source>
        <dbReference type="ARBA" id="ARBA00022617"/>
    </source>
</evidence>
<dbReference type="PANTHER" id="PTHR24300">
    <property type="entry name" value="CYTOCHROME P450 508A4-RELATED"/>
    <property type="match status" value="1"/>
</dbReference>
<feature type="signal peptide" evidence="10">
    <location>
        <begin position="1"/>
        <end position="20"/>
    </location>
</feature>
<keyword evidence="4 8" id="KW-0479">Metal-binding</keyword>
<keyword evidence="5 9" id="KW-0560">Oxidoreductase</keyword>
<gene>
    <name evidence="11" type="ORF">NQ315_004220</name>
</gene>
<dbReference type="GO" id="GO:0020037">
    <property type="term" value="F:heme binding"/>
    <property type="evidence" value="ECO:0007669"/>
    <property type="project" value="InterPro"/>
</dbReference>
<evidence type="ECO:0000256" key="6">
    <source>
        <dbReference type="ARBA" id="ARBA00023004"/>
    </source>
</evidence>
<keyword evidence="3 8" id="KW-0349">Heme</keyword>
<dbReference type="FunFam" id="1.10.630.10:FF:000036">
    <property type="entry name" value="CYtochrome P450 family"/>
    <property type="match status" value="1"/>
</dbReference>
<dbReference type="PROSITE" id="PS00086">
    <property type="entry name" value="CYTOCHROME_P450"/>
    <property type="match status" value="1"/>
</dbReference>
<sequence length="492" mass="56100">MCYVLLVAAVLLFVIYLIKQTRKPSNFPPGPTWLPVVGNLPELRKLSQQLGGQHLALVELSKKYKTNVLSLKLGSSHFVTVFSYPLVKSVLQSDEYDGRPDNFFIRLRTMGTRKGVTCTDGELWKIQRSFVVTHLRNLGFGKKTMELLIKEEVSEVINLLGKNGTSVQIGKVLAPAVINILWALTSGSRINRNDARLNRLLELLSLRTKVFDMSGGLLSQYPWLRFFMPEKTGYNVIMKLNSDLKYLLMETIKQHLQEWSEGASDDLIYSFITEMKKANGHETTFTEEQLVMVCLDIFIAGSQTTSNTLDFAFMMMILHPDIQNKVHTCLDQAFDGSKEFSYSDRTKIPYIEAVLLEIERFCHVTPVTGPRRVLRDTTLEGYYIPQGTIVLVSSYSVHNDKDYWGDPEVFRPERFLDDKGKVLHHDRLITFGLGRRRCLGEILARQCMFIFFTEIMRKFEITVSPGTKKPTGVPLPGITLTPEEYTAKFIGR</sequence>
<dbReference type="Proteomes" id="UP001159042">
    <property type="component" value="Unassembled WGS sequence"/>
</dbReference>
<evidence type="ECO:0000313" key="11">
    <source>
        <dbReference type="EMBL" id="KAJ8922281.1"/>
    </source>
</evidence>
<evidence type="ECO:0000256" key="4">
    <source>
        <dbReference type="ARBA" id="ARBA00022723"/>
    </source>
</evidence>
<accession>A0AAV8W805</accession>
<reference evidence="11 12" key="1">
    <citation type="journal article" date="2023" name="Insect Mol. Biol.">
        <title>Genome sequencing provides insights into the evolution of gene families encoding plant cell wall-degrading enzymes in longhorned beetles.</title>
        <authorList>
            <person name="Shin N.R."/>
            <person name="Okamura Y."/>
            <person name="Kirsch R."/>
            <person name="Pauchet Y."/>
        </authorList>
    </citation>
    <scope>NUCLEOTIDE SEQUENCE [LARGE SCALE GENOMIC DNA]</scope>
    <source>
        <strain evidence="11">EAD_L_NR</strain>
    </source>
</reference>
<dbReference type="PANTHER" id="PTHR24300:SF376">
    <property type="entry name" value="CYTOCHROME P450 15A1"/>
    <property type="match status" value="1"/>
</dbReference>
<dbReference type="InterPro" id="IPR001128">
    <property type="entry name" value="Cyt_P450"/>
</dbReference>
<keyword evidence="7 9" id="KW-0503">Monooxygenase</keyword>
<evidence type="ECO:0000256" key="8">
    <source>
        <dbReference type="PIRSR" id="PIRSR602401-1"/>
    </source>
</evidence>
<evidence type="ECO:0000256" key="10">
    <source>
        <dbReference type="SAM" id="SignalP"/>
    </source>
</evidence>
<dbReference type="GO" id="GO:0016712">
    <property type="term" value="F:oxidoreductase activity, acting on paired donors, with incorporation or reduction of molecular oxygen, reduced flavin or flavoprotein as one donor, and incorporation of one atom of oxygen"/>
    <property type="evidence" value="ECO:0007669"/>
    <property type="project" value="TreeGrafter"/>
</dbReference>
<evidence type="ECO:0000256" key="2">
    <source>
        <dbReference type="ARBA" id="ARBA00010617"/>
    </source>
</evidence>
<dbReference type="GO" id="GO:0005506">
    <property type="term" value="F:iron ion binding"/>
    <property type="evidence" value="ECO:0007669"/>
    <property type="project" value="InterPro"/>
</dbReference>
<keyword evidence="10" id="KW-0732">Signal</keyword>
<dbReference type="SUPFAM" id="SSF48264">
    <property type="entry name" value="Cytochrome P450"/>
    <property type="match status" value="1"/>
</dbReference>
<dbReference type="PRINTS" id="PR00463">
    <property type="entry name" value="EP450I"/>
</dbReference>
<evidence type="ECO:0000256" key="9">
    <source>
        <dbReference type="RuleBase" id="RU000461"/>
    </source>
</evidence>
<organism evidence="11 12">
    <name type="scientific">Exocentrus adspersus</name>
    <dbReference type="NCBI Taxonomy" id="1586481"/>
    <lineage>
        <taxon>Eukaryota</taxon>
        <taxon>Metazoa</taxon>
        <taxon>Ecdysozoa</taxon>
        <taxon>Arthropoda</taxon>
        <taxon>Hexapoda</taxon>
        <taxon>Insecta</taxon>
        <taxon>Pterygota</taxon>
        <taxon>Neoptera</taxon>
        <taxon>Endopterygota</taxon>
        <taxon>Coleoptera</taxon>
        <taxon>Polyphaga</taxon>
        <taxon>Cucujiformia</taxon>
        <taxon>Chrysomeloidea</taxon>
        <taxon>Cerambycidae</taxon>
        <taxon>Lamiinae</taxon>
        <taxon>Acanthocinini</taxon>
        <taxon>Exocentrus</taxon>
    </lineage>
</organism>
<dbReference type="Gene3D" id="1.10.630.10">
    <property type="entry name" value="Cytochrome P450"/>
    <property type="match status" value="1"/>
</dbReference>
<evidence type="ECO:0000256" key="1">
    <source>
        <dbReference type="ARBA" id="ARBA00001971"/>
    </source>
</evidence>
<dbReference type="InterPro" id="IPR002401">
    <property type="entry name" value="Cyt_P450_E_grp-I"/>
</dbReference>
<dbReference type="PRINTS" id="PR00385">
    <property type="entry name" value="P450"/>
</dbReference>
<evidence type="ECO:0000256" key="5">
    <source>
        <dbReference type="ARBA" id="ARBA00023002"/>
    </source>
</evidence>
<dbReference type="AlphaFoldDB" id="A0AAV8W805"/>
<dbReference type="Pfam" id="PF00067">
    <property type="entry name" value="p450"/>
    <property type="match status" value="1"/>
</dbReference>
<keyword evidence="6 8" id="KW-0408">Iron</keyword>
<dbReference type="EMBL" id="JANEYG010000007">
    <property type="protein sequence ID" value="KAJ8922281.1"/>
    <property type="molecule type" value="Genomic_DNA"/>
</dbReference>
<evidence type="ECO:0008006" key="13">
    <source>
        <dbReference type="Google" id="ProtNLM"/>
    </source>
</evidence>
<comment type="caution">
    <text evidence="11">The sequence shown here is derived from an EMBL/GenBank/DDBJ whole genome shotgun (WGS) entry which is preliminary data.</text>
</comment>
<dbReference type="InterPro" id="IPR017972">
    <property type="entry name" value="Cyt_P450_CS"/>
</dbReference>
<dbReference type="GO" id="GO:0005737">
    <property type="term" value="C:cytoplasm"/>
    <property type="evidence" value="ECO:0007669"/>
    <property type="project" value="TreeGrafter"/>
</dbReference>
<comment type="cofactor">
    <cofactor evidence="1 8">
        <name>heme</name>
        <dbReference type="ChEBI" id="CHEBI:30413"/>
    </cofactor>
</comment>
<evidence type="ECO:0000313" key="12">
    <source>
        <dbReference type="Proteomes" id="UP001159042"/>
    </source>
</evidence>
<dbReference type="GO" id="GO:0006082">
    <property type="term" value="P:organic acid metabolic process"/>
    <property type="evidence" value="ECO:0007669"/>
    <property type="project" value="TreeGrafter"/>
</dbReference>
<dbReference type="GO" id="GO:0006805">
    <property type="term" value="P:xenobiotic metabolic process"/>
    <property type="evidence" value="ECO:0007669"/>
    <property type="project" value="TreeGrafter"/>
</dbReference>
<dbReference type="InterPro" id="IPR050182">
    <property type="entry name" value="Cytochrome_P450_fam2"/>
</dbReference>
<keyword evidence="12" id="KW-1185">Reference proteome</keyword>
<dbReference type="InterPro" id="IPR036396">
    <property type="entry name" value="Cyt_P450_sf"/>
</dbReference>
<dbReference type="CDD" id="cd20651">
    <property type="entry name" value="CYP15A1-like"/>
    <property type="match status" value="1"/>
</dbReference>